<comment type="caution">
    <text evidence="2">The sequence shown here is derived from an EMBL/GenBank/DDBJ whole genome shotgun (WGS) entry which is preliminary data.</text>
</comment>
<name>A0A0K9NKK9_ZOSMR</name>
<dbReference type="EMBL" id="LFYR01002091">
    <property type="protein sequence ID" value="KMZ57311.1"/>
    <property type="molecule type" value="Genomic_DNA"/>
</dbReference>
<sequence>MMISPNISSLPASTSSSSADDSVKSVCSSGGAINPVIKFLCSYGGMILPRYSDGKLRYVGGETRVLAVDRSVTFSELLTKMGELRGGTSAEMTLRCQLPSEDLDALISIRSDDDLLNVIEEYDLANRNRSSTSSSLKIRSFLSFPSSSPKSPRHIFPNPPAFAAPPPIPLRMVPPPQPASASFYMPSLYQRRHLQHYH</sequence>
<dbReference type="InterPro" id="IPR053198">
    <property type="entry name" value="Gynoecium_Dev_Regulator"/>
</dbReference>
<organism evidence="2 3">
    <name type="scientific">Zostera marina</name>
    <name type="common">Eelgrass</name>
    <dbReference type="NCBI Taxonomy" id="29655"/>
    <lineage>
        <taxon>Eukaryota</taxon>
        <taxon>Viridiplantae</taxon>
        <taxon>Streptophyta</taxon>
        <taxon>Embryophyta</taxon>
        <taxon>Tracheophyta</taxon>
        <taxon>Spermatophyta</taxon>
        <taxon>Magnoliopsida</taxon>
        <taxon>Liliopsida</taxon>
        <taxon>Zosteraceae</taxon>
        <taxon>Zostera</taxon>
    </lineage>
</organism>
<dbReference type="PANTHER" id="PTHR31066">
    <property type="entry name" value="OS05G0427100 PROTEIN-RELATED"/>
    <property type="match status" value="1"/>
</dbReference>
<evidence type="ECO:0000313" key="2">
    <source>
        <dbReference type="EMBL" id="KMZ57311.1"/>
    </source>
</evidence>
<keyword evidence="2" id="KW-0808">Transferase</keyword>
<dbReference type="CDD" id="cd06410">
    <property type="entry name" value="PB1_UP2"/>
    <property type="match status" value="1"/>
</dbReference>
<dbReference type="SUPFAM" id="SSF54277">
    <property type="entry name" value="CAD &amp; PB1 domains"/>
    <property type="match status" value="1"/>
</dbReference>
<dbReference type="OrthoDB" id="1914296at2759"/>
<gene>
    <name evidence="2" type="ORF">ZOSMA_87G00570</name>
</gene>
<dbReference type="GO" id="GO:0016301">
    <property type="term" value="F:kinase activity"/>
    <property type="evidence" value="ECO:0007669"/>
    <property type="project" value="UniProtKB-KW"/>
</dbReference>
<dbReference type="Proteomes" id="UP000036987">
    <property type="component" value="Unassembled WGS sequence"/>
</dbReference>
<dbReference type="InterPro" id="IPR000270">
    <property type="entry name" value="PB1_dom"/>
</dbReference>
<accession>A0A0K9NKK9</accession>
<dbReference type="SMART" id="SM00666">
    <property type="entry name" value="PB1"/>
    <property type="match status" value="1"/>
</dbReference>
<dbReference type="PANTHER" id="PTHR31066:SF10">
    <property type="entry name" value="OCTICOSAPEPTIDE_PHOX_BEM1P FAMILY PROTEIN"/>
    <property type="match status" value="1"/>
</dbReference>
<feature type="domain" description="PB1" evidence="1">
    <location>
        <begin position="51"/>
        <end position="143"/>
    </location>
</feature>
<keyword evidence="2" id="KW-0418">Kinase</keyword>
<dbReference type="Pfam" id="PF00564">
    <property type="entry name" value="PB1"/>
    <property type="match status" value="1"/>
</dbReference>
<evidence type="ECO:0000259" key="1">
    <source>
        <dbReference type="SMART" id="SM00666"/>
    </source>
</evidence>
<reference evidence="3" key="1">
    <citation type="journal article" date="2016" name="Nature">
        <title>The genome of the seagrass Zostera marina reveals angiosperm adaptation to the sea.</title>
        <authorList>
            <person name="Olsen J.L."/>
            <person name="Rouze P."/>
            <person name="Verhelst B."/>
            <person name="Lin Y.-C."/>
            <person name="Bayer T."/>
            <person name="Collen J."/>
            <person name="Dattolo E."/>
            <person name="De Paoli E."/>
            <person name="Dittami S."/>
            <person name="Maumus F."/>
            <person name="Michel G."/>
            <person name="Kersting A."/>
            <person name="Lauritano C."/>
            <person name="Lohaus R."/>
            <person name="Toepel M."/>
            <person name="Tonon T."/>
            <person name="Vanneste K."/>
            <person name="Amirebrahimi M."/>
            <person name="Brakel J."/>
            <person name="Bostroem C."/>
            <person name="Chovatia M."/>
            <person name="Grimwood J."/>
            <person name="Jenkins J.W."/>
            <person name="Jueterbock A."/>
            <person name="Mraz A."/>
            <person name="Stam W.T."/>
            <person name="Tice H."/>
            <person name="Bornberg-Bauer E."/>
            <person name="Green P.J."/>
            <person name="Pearson G.A."/>
            <person name="Procaccini G."/>
            <person name="Duarte C.M."/>
            <person name="Schmutz J."/>
            <person name="Reusch T.B.H."/>
            <person name="Van de Peer Y."/>
        </authorList>
    </citation>
    <scope>NUCLEOTIDE SEQUENCE [LARGE SCALE GENOMIC DNA]</scope>
    <source>
        <strain evidence="3">cv. Finnish</strain>
    </source>
</reference>
<dbReference type="Gene3D" id="3.10.20.90">
    <property type="entry name" value="Phosphatidylinositol 3-kinase Catalytic Subunit, Chain A, domain 1"/>
    <property type="match status" value="1"/>
</dbReference>
<evidence type="ECO:0000313" key="3">
    <source>
        <dbReference type="Proteomes" id="UP000036987"/>
    </source>
</evidence>
<protein>
    <submittedName>
        <fullName evidence="2">Octicosapeptide/Phox/Bem1p domain-containing protein kinase</fullName>
    </submittedName>
</protein>
<proteinExistence type="predicted"/>
<dbReference type="STRING" id="29655.A0A0K9NKK9"/>
<dbReference type="AlphaFoldDB" id="A0A0K9NKK9"/>
<keyword evidence="3" id="KW-1185">Reference proteome</keyword>
<dbReference type="OMA" id="RCASHNH"/>